<dbReference type="AlphaFoldDB" id="R7S2E7"/>
<feature type="transmembrane region" description="Helical" evidence="4">
    <location>
        <begin position="314"/>
        <end position="335"/>
    </location>
</feature>
<feature type="compositionally biased region" description="Polar residues" evidence="3">
    <location>
        <begin position="1"/>
        <end position="15"/>
    </location>
</feature>
<dbReference type="OMA" id="MHAVIWI"/>
<keyword evidence="4" id="KW-0812">Transmembrane</keyword>
<feature type="transmembrane region" description="Helical" evidence="4">
    <location>
        <begin position="167"/>
        <end position="188"/>
    </location>
</feature>
<protein>
    <submittedName>
        <fullName evidence="6">MFS general substrate transporter</fullName>
    </submittedName>
</protein>
<feature type="transmembrane region" description="Helical" evidence="4">
    <location>
        <begin position="251"/>
        <end position="272"/>
    </location>
</feature>
<evidence type="ECO:0000259" key="5">
    <source>
        <dbReference type="PROSITE" id="PS50850"/>
    </source>
</evidence>
<comment type="subcellular location">
    <subcellularLocation>
        <location evidence="1">Membrane</location>
        <topology evidence="1">Multi-pass membrane protein</topology>
    </subcellularLocation>
</comment>
<evidence type="ECO:0000313" key="7">
    <source>
        <dbReference type="Proteomes" id="UP000054196"/>
    </source>
</evidence>
<dbReference type="InterPro" id="IPR050327">
    <property type="entry name" value="Proton-linked_MCT"/>
</dbReference>
<keyword evidence="4" id="KW-0472">Membrane</keyword>
<evidence type="ECO:0000256" key="4">
    <source>
        <dbReference type="SAM" id="Phobius"/>
    </source>
</evidence>
<dbReference type="PANTHER" id="PTHR11360">
    <property type="entry name" value="MONOCARBOXYLATE TRANSPORTER"/>
    <property type="match status" value="1"/>
</dbReference>
<evidence type="ECO:0000256" key="1">
    <source>
        <dbReference type="ARBA" id="ARBA00004141"/>
    </source>
</evidence>
<dbReference type="eggNOG" id="KOG2504">
    <property type="taxonomic scope" value="Eukaryota"/>
</dbReference>
<organism evidence="6 7">
    <name type="scientific">Punctularia strigosozonata (strain HHB-11173)</name>
    <name type="common">White-rot fungus</name>
    <dbReference type="NCBI Taxonomy" id="741275"/>
    <lineage>
        <taxon>Eukaryota</taxon>
        <taxon>Fungi</taxon>
        <taxon>Dikarya</taxon>
        <taxon>Basidiomycota</taxon>
        <taxon>Agaricomycotina</taxon>
        <taxon>Agaricomycetes</taxon>
        <taxon>Corticiales</taxon>
        <taxon>Punctulariaceae</taxon>
        <taxon>Punctularia</taxon>
    </lineage>
</organism>
<feature type="transmembrane region" description="Helical" evidence="4">
    <location>
        <begin position="407"/>
        <end position="428"/>
    </location>
</feature>
<accession>R7S2E7</accession>
<dbReference type="InterPro" id="IPR020846">
    <property type="entry name" value="MFS_dom"/>
</dbReference>
<dbReference type="EMBL" id="JH687557">
    <property type="protein sequence ID" value="EIN03957.1"/>
    <property type="molecule type" value="Genomic_DNA"/>
</dbReference>
<dbReference type="Proteomes" id="UP000054196">
    <property type="component" value="Unassembled WGS sequence"/>
</dbReference>
<feature type="domain" description="Major facilitator superfamily (MFS) profile" evidence="5">
    <location>
        <begin position="251"/>
        <end position="440"/>
    </location>
</feature>
<feature type="transmembrane region" description="Helical" evidence="4">
    <location>
        <begin position="57"/>
        <end position="79"/>
    </location>
</feature>
<evidence type="ECO:0000256" key="3">
    <source>
        <dbReference type="SAM" id="MobiDB-lite"/>
    </source>
</evidence>
<comment type="similarity">
    <text evidence="2">Belongs to the major facilitator superfamily. Monocarboxylate porter (TC 2.A.1.13) family.</text>
</comment>
<gene>
    <name evidence="6" type="ORF">PUNSTDRAFT_93383</name>
</gene>
<evidence type="ECO:0000313" key="6">
    <source>
        <dbReference type="EMBL" id="EIN03957.1"/>
    </source>
</evidence>
<keyword evidence="7" id="KW-1185">Reference proteome</keyword>
<feature type="compositionally biased region" description="Basic and acidic residues" evidence="3">
    <location>
        <begin position="22"/>
        <end position="34"/>
    </location>
</feature>
<dbReference type="GO" id="GO:0022857">
    <property type="term" value="F:transmembrane transporter activity"/>
    <property type="evidence" value="ECO:0007669"/>
    <property type="project" value="InterPro"/>
</dbReference>
<sequence>MEYSRSTSYAPSTATAVAEEPIAERKDSPCDLEKSGPVTSSSDPPDPLAPYPEGGRGWIVVLGCSLLCAVSVGFGYVLAWGVFQSYYENHILVGTSASVLSLLGGMPGLPFLAAGSIVWIASMISIAFCTELWQFFISQGVMQGLAAGLIFPLIVSLPSQWFLRRRSLATGIVLASSSFGGAVSSPLIRGLLSDLGLRKTMAIKTSMDAITLAIGFLLIKERKTPGSRVHGPDGRRQRITWLDGSILKDTVFWSLAMCLFFCCMGFLTPMFFMTEFTLQKVPGISSIHSVLPLTILNLAAGLGRILVGHVADGVGVVNALFVAVLGSGLAQLLVWNFVSGYAGIMGLSITYGLFSGCFLSLTSPVAARLYGAGRLAGLSGLLFLYVAPGQLAGATISGAIYASTKSWHAVIAYSGGIQIVAAACLLYARFKKEPRFLAIL</sequence>
<feature type="region of interest" description="Disordered" evidence="3">
    <location>
        <begin position="1"/>
        <end position="47"/>
    </location>
</feature>
<dbReference type="RefSeq" id="XP_007388746.1">
    <property type="nucleotide sequence ID" value="XM_007388684.1"/>
</dbReference>
<dbReference type="KEGG" id="psq:PUNSTDRAFT_93383"/>
<dbReference type="HOGENOM" id="CLU_001265_1_2_1"/>
<evidence type="ECO:0000256" key="2">
    <source>
        <dbReference type="ARBA" id="ARBA00006727"/>
    </source>
</evidence>
<dbReference type="SUPFAM" id="SSF103473">
    <property type="entry name" value="MFS general substrate transporter"/>
    <property type="match status" value="1"/>
</dbReference>
<proteinExistence type="inferred from homology"/>
<dbReference type="OrthoDB" id="2213137at2759"/>
<feature type="transmembrane region" description="Helical" evidence="4">
    <location>
        <begin position="382"/>
        <end position="401"/>
    </location>
</feature>
<name>R7S2E7_PUNST</name>
<feature type="transmembrane region" description="Helical" evidence="4">
    <location>
        <begin position="200"/>
        <end position="219"/>
    </location>
</feature>
<feature type="transmembrane region" description="Helical" evidence="4">
    <location>
        <begin position="341"/>
        <end position="361"/>
    </location>
</feature>
<dbReference type="InterPro" id="IPR011701">
    <property type="entry name" value="MFS"/>
</dbReference>
<dbReference type="Pfam" id="PF07690">
    <property type="entry name" value="MFS_1"/>
    <property type="match status" value="1"/>
</dbReference>
<dbReference type="GO" id="GO:0016020">
    <property type="term" value="C:membrane"/>
    <property type="evidence" value="ECO:0007669"/>
    <property type="project" value="UniProtKB-SubCell"/>
</dbReference>
<dbReference type="PANTHER" id="PTHR11360:SF284">
    <property type="entry name" value="EG:103B4.3 PROTEIN-RELATED"/>
    <property type="match status" value="1"/>
</dbReference>
<dbReference type="GeneID" id="18886557"/>
<dbReference type="InterPro" id="IPR036259">
    <property type="entry name" value="MFS_trans_sf"/>
</dbReference>
<dbReference type="PROSITE" id="PS50850">
    <property type="entry name" value="MFS"/>
    <property type="match status" value="1"/>
</dbReference>
<feature type="transmembrane region" description="Helical" evidence="4">
    <location>
        <begin position="132"/>
        <end position="155"/>
    </location>
</feature>
<feature type="transmembrane region" description="Helical" evidence="4">
    <location>
        <begin position="284"/>
        <end position="307"/>
    </location>
</feature>
<reference evidence="7" key="1">
    <citation type="journal article" date="2012" name="Science">
        <title>The Paleozoic origin of enzymatic lignin decomposition reconstructed from 31 fungal genomes.</title>
        <authorList>
            <person name="Floudas D."/>
            <person name="Binder M."/>
            <person name="Riley R."/>
            <person name="Barry K."/>
            <person name="Blanchette R.A."/>
            <person name="Henrissat B."/>
            <person name="Martinez A.T."/>
            <person name="Otillar R."/>
            <person name="Spatafora J.W."/>
            <person name="Yadav J.S."/>
            <person name="Aerts A."/>
            <person name="Benoit I."/>
            <person name="Boyd A."/>
            <person name="Carlson A."/>
            <person name="Copeland A."/>
            <person name="Coutinho P.M."/>
            <person name="de Vries R.P."/>
            <person name="Ferreira P."/>
            <person name="Findley K."/>
            <person name="Foster B."/>
            <person name="Gaskell J."/>
            <person name="Glotzer D."/>
            <person name="Gorecki P."/>
            <person name="Heitman J."/>
            <person name="Hesse C."/>
            <person name="Hori C."/>
            <person name="Igarashi K."/>
            <person name="Jurgens J.A."/>
            <person name="Kallen N."/>
            <person name="Kersten P."/>
            <person name="Kohler A."/>
            <person name="Kuees U."/>
            <person name="Kumar T.K.A."/>
            <person name="Kuo A."/>
            <person name="LaButti K."/>
            <person name="Larrondo L.F."/>
            <person name="Lindquist E."/>
            <person name="Ling A."/>
            <person name="Lombard V."/>
            <person name="Lucas S."/>
            <person name="Lundell T."/>
            <person name="Martin R."/>
            <person name="McLaughlin D.J."/>
            <person name="Morgenstern I."/>
            <person name="Morin E."/>
            <person name="Murat C."/>
            <person name="Nagy L.G."/>
            <person name="Nolan M."/>
            <person name="Ohm R.A."/>
            <person name="Patyshakuliyeva A."/>
            <person name="Rokas A."/>
            <person name="Ruiz-Duenas F.J."/>
            <person name="Sabat G."/>
            <person name="Salamov A."/>
            <person name="Samejima M."/>
            <person name="Schmutz J."/>
            <person name="Slot J.C."/>
            <person name="St John F."/>
            <person name="Stenlid J."/>
            <person name="Sun H."/>
            <person name="Sun S."/>
            <person name="Syed K."/>
            <person name="Tsang A."/>
            <person name="Wiebenga A."/>
            <person name="Young D."/>
            <person name="Pisabarro A."/>
            <person name="Eastwood D.C."/>
            <person name="Martin F."/>
            <person name="Cullen D."/>
            <person name="Grigoriev I.V."/>
            <person name="Hibbett D.S."/>
        </authorList>
    </citation>
    <scope>NUCLEOTIDE SEQUENCE [LARGE SCALE GENOMIC DNA]</scope>
    <source>
        <strain evidence="7">HHB-11173 SS5</strain>
    </source>
</reference>
<dbReference type="Gene3D" id="1.20.1250.20">
    <property type="entry name" value="MFS general substrate transporter like domains"/>
    <property type="match status" value="2"/>
</dbReference>
<keyword evidence="4" id="KW-1133">Transmembrane helix</keyword>
<feature type="transmembrane region" description="Helical" evidence="4">
    <location>
        <begin position="91"/>
        <end position="120"/>
    </location>
</feature>